<dbReference type="Proteomes" id="UP001164746">
    <property type="component" value="Chromosome 6"/>
</dbReference>
<keyword evidence="2" id="KW-1185">Reference proteome</keyword>
<dbReference type="EMBL" id="CP111017">
    <property type="protein sequence ID" value="WAR07357.1"/>
    <property type="molecule type" value="Genomic_DNA"/>
</dbReference>
<dbReference type="PANTHER" id="PTHR34415:SF1">
    <property type="entry name" value="INTEGRASE CATALYTIC DOMAIN-CONTAINING PROTEIN"/>
    <property type="match status" value="1"/>
</dbReference>
<gene>
    <name evidence="1" type="ORF">MAR_017315</name>
</gene>
<feature type="non-terminal residue" evidence="1">
    <location>
        <position position="1"/>
    </location>
</feature>
<feature type="non-terminal residue" evidence="1">
    <location>
        <position position="149"/>
    </location>
</feature>
<accession>A0ABY7EBE4</accession>
<name>A0ABY7EBE4_MYAAR</name>
<proteinExistence type="predicted"/>
<evidence type="ECO:0000313" key="2">
    <source>
        <dbReference type="Proteomes" id="UP001164746"/>
    </source>
</evidence>
<organism evidence="1 2">
    <name type="scientific">Mya arenaria</name>
    <name type="common">Soft-shell clam</name>
    <dbReference type="NCBI Taxonomy" id="6604"/>
    <lineage>
        <taxon>Eukaryota</taxon>
        <taxon>Metazoa</taxon>
        <taxon>Spiralia</taxon>
        <taxon>Lophotrochozoa</taxon>
        <taxon>Mollusca</taxon>
        <taxon>Bivalvia</taxon>
        <taxon>Autobranchia</taxon>
        <taxon>Heteroconchia</taxon>
        <taxon>Euheterodonta</taxon>
        <taxon>Imparidentia</taxon>
        <taxon>Neoheterodontei</taxon>
        <taxon>Myida</taxon>
        <taxon>Myoidea</taxon>
        <taxon>Myidae</taxon>
        <taxon>Mya</taxon>
    </lineage>
</organism>
<protein>
    <submittedName>
        <fullName evidence="1">Uncharacterized protein</fullName>
    </submittedName>
</protein>
<reference evidence="1" key="1">
    <citation type="submission" date="2022-11" db="EMBL/GenBank/DDBJ databases">
        <title>Centuries of genome instability and evolution in soft-shell clam transmissible cancer (bioRxiv).</title>
        <authorList>
            <person name="Hart S.F.M."/>
            <person name="Yonemitsu M.A."/>
            <person name="Giersch R.M."/>
            <person name="Beal B.F."/>
            <person name="Arriagada G."/>
            <person name="Davis B.W."/>
            <person name="Ostrander E.A."/>
            <person name="Goff S.P."/>
            <person name="Metzger M.J."/>
        </authorList>
    </citation>
    <scope>NUCLEOTIDE SEQUENCE</scope>
    <source>
        <strain evidence="1">MELC-2E11</strain>
        <tissue evidence="1">Siphon/mantle</tissue>
    </source>
</reference>
<dbReference type="PANTHER" id="PTHR34415">
    <property type="entry name" value="INTEGRASE CATALYTIC DOMAIN-CONTAINING PROTEIN"/>
    <property type="match status" value="1"/>
</dbReference>
<evidence type="ECO:0000313" key="1">
    <source>
        <dbReference type="EMBL" id="WAR07357.1"/>
    </source>
</evidence>
<sequence>YSCLENTTNELDIIIKHQLVHSVHKTSLESSKQRHDYKLFGQSVCRDTFAYAHGLHRKTNDAIAQFRKIWLQQCPNILVMKPSTNLCAQCQRYTHEIANSARLTEEEKMAYLRKFNEHLQHVKTGRDYYRQQCDVTKVNFETLPEPNKI</sequence>